<dbReference type="Proteomes" id="UP000008021">
    <property type="component" value="Chromosome 1"/>
</dbReference>
<organism evidence="1">
    <name type="scientific">Oryza meridionalis</name>
    <dbReference type="NCBI Taxonomy" id="40149"/>
    <lineage>
        <taxon>Eukaryota</taxon>
        <taxon>Viridiplantae</taxon>
        <taxon>Streptophyta</taxon>
        <taxon>Embryophyta</taxon>
        <taxon>Tracheophyta</taxon>
        <taxon>Spermatophyta</taxon>
        <taxon>Magnoliopsida</taxon>
        <taxon>Liliopsida</taxon>
        <taxon>Poales</taxon>
        <taxon>Poaceae</taxon>
        <taxon>BOP clade</taxon>
        <taxon>Oryzoideae</taxon>
        <taxon>Oryzeae</taxon>
        <taxon>Oryzinae</taxon>
        <taxon>Oryza</taxon>
    </lineage>
</organism>
<evidence type="ECO:0000313" key="2">
    <source>
        <dbReference type="Proteomes" id="UP000008021"/>
    </source>
</evidence>
<protein>
    <submittedName>
        <fullName evidence="1">Uncharacterized protein</fullName>
    </submittedName>
</protein>
<keyword evidence="2" id="KW-1185">Reference proteome</keyword>
<name>A0A0E0C0Y6_9ORYZ</name>
<dbReference type="Gramene" id="OMERI01G11740.1">
    <property type="protein sequence ID" value="OMERI01G11740.1"/>
    <property type="gene ID" value="OMERI01G11740"/>
</dbReference>
<proteinExistence type="predicted"/>
<dbReference type="HOGENOM" id="CLU_1581019_0_0_1"/>
<dbReference type="AlphaFoldDB" id="A0A0E0C0Y6"/>
<sequence>MAMGRGDPPEKSGVEVDPVKHEALKEQVQIVEVEGDPVPHRTAAQVDVEVFKRWTAQRRGQQRGRRCLTNRSTRYSSFSSWVLGVNSTCLECPTSRDCMASCHHRESTDWHDPRAKKEKTKLHQKDLEKLSNYMIKIGGAKKEKIELHQKDLEQLGNYTIKGGGHGSKE</sequence>
<reference evidence="1" key="2">
    <citation type="submission" date="2018-05" db="EMBL/GenBank/DDBJ databases">
        <title>OmerRS3 (Oryza meridionalis Reference Sequence Version 3).</title>
        <authorList>
            <person name="Zhang J."/>
            <person name="Kudrna D."/>
            <person name="Lee S."/>
            <person name="Talag J."/>
            <person name="Welchert J."/>
            <person name="Wing R.A."/>
        </authorList>
    </citation>
    <scope>NUCLEOTIDE SEQUENCE [LARGE SCALE GENOMIC DNA]</scope>
    <source>
        <strain evidence="1">cv. OR44</strain>
    </source>
</reference>
<dbReference type="EnsemblPlants" id="OMERI01G11740.1">
    <property type="protein sequence ID" value="OMERI01G11740.1"/>
    <property type="gene ID" value="OMERI01G11740"/>
</dbReference>
<accession>A0A0E0C0Y6</accession>
<reference evidence="1" key="1">
    <citation type="submission" date="2015-04" db="UniProtKB">
        <authorList>
            <consortium name="EnsemblPlants"/>
        </authorList>
    </citation>
    <scope>IDENTIFICATION</scope>
</reference>
<evidence type="ECO:0000313" key="1">
    <source>
        <dbReference type="EnsemblPlants" id="OMERI01G11740.1"/>
    </source>
</evidence>